<accession>C0XKB5</accession>
<keyword evidence="2" id="KW-1185">Reference proteome</keyword>
<organism evidence="1 2">
    <name type="scientific">Lentilactobacillus hilgardii (strain ATCC 8290 / DSM 20176 / CCUG 30140 / JCM 1155 / KCTC 3500 / NBRC 15886 / NCIMB 8040 / NRRL B-1843 / 9)</name>
    <dbReference type="NCBI Taxonomy" id="1423757"/>
    <lineage>
        <taxon>Bacteria</taxon>
        <taxon>Bacillati</taxon>
        <taxon>Bacillota</taxon>
        <taxon>Bacilli</taxon>
        <taxon>Lactobacillales</taxon>
        <taxon>Lactobacillaceae</taxon>
        <taxon>Lentilactobacillus</taxon>
    </lineage>
</organism>
<evidence type="ECO:0000313" key="1">
    <source>
        <dbReference type="EMBL" id="EEI24193.1"/>
    </source>
</evidence>
<name>C0XKB5_LENH9</name>
<dbReference type="AlphaFoldDB" id="C0XKB5"/>
<protein>
    <submittedName>
        <fullName evidence="1">Uncharacterized protein</fullName>
    </submittedName>
</protein>
<evidence type="ECO:0000313" key="2">
    <source>
        <dbReference type="Proteomes" id="UP000003752"/>
    </source>
</evidence>
<proteinExistence type="predicted"/>
<reference evidence="1 2" key="1">
    <citation type="submission" date="2009-01" db="EMBL/GenBank/DDBJ databases">
        <authorList>
            <person name="Qin X."/>
            <person name="Bachman B."/>
            <person name="Battles P."/>
            <person name="Bell A."/>
            <person name="Bess C."/>
            <person name="Bickham C."/>
            <person name="Chaboub L."/>
            <person name="Chen D."/>
            <person name="Coyle M."/>
            <person name="Deiros D.R."/>
            <person name="Dinh H."/>
            <person name="Forbes L."/>
            <person name="Fowler G."/>
            <person name="Francisco L."/>
            <person name="Fu Q."/>
            <person name="Gubbala S."/>
            <person name="Hale W."/>
            <person name="Han Y."/>
            <person name="Hemphill L."/>
            <person name="Highlander S.K."/>
            <person name="Hirani K."/>
            <person name="Hogues M."/>
            <person name="Jackson L."/>
            <person name="Jakkamsetti A."/>
            <person name="Javaid M."/>
            <person name="Jiang H."/>
            <person name="Korchina V."/>
            <person name="Kovar C."/>
            <person name="Lara F."/>
            <person name="Lee S."/>
            <person name="Mata R."/>
            <person name="Mathew T."/>
            <person name="Moen C."/>
            <person name="Morales K."/>
            <person name="Munidasa M."/>
            <person name="Nazareth L."/>
            <person name="Ngo R."/>
            <person name="Nguyen L."/>
            <person name="Okwuonu G."/>
            <person name="Ongeri F."/>
            <person name="Patil S."/>
            <person name="Petrosino J."/>
            <person name="Pham C."/>
            <person name="Pham P."/>
            <person name="Pu L.-L."/>
            <person name="Puazo M."/>
            <person name="Raj R."/>
            <person name="Reid J."/>
            <person name="Rouhana J."/>
            <person name="Saada N."/>
            <person name="Shang Y."/>
            <person name="Simmons D."/>
            <person name="Thornton R."/>
            <person name="Warren J."/>
            <person name="Weissenberger G."/>
            <person name="Zhang J."/>
            <person name="Zhang L."/>
            <person name="Zhou C."/>
            <person name="Zhu D."/>
            <person name="Muzny D."/>
            <person name="Worley K."/>
            <person name="Gibbs R."/>
        </authorList>
    </citation>
    <scope>NUCLEOTIDE SEQUENCE [LARGE SCALE GENOMIC DNA]</scope>
    <source>
        <strain evidence="2">ATCC 8290 / DSM 20176 / CCUG 30140 / JCM 1155 / KCTC 3500 / NBRC 15886 / NCIMB 8040 / NRRL B-1843 / 9</strain>
    </source>
</reference>
<dbReference type="Proteomes" id="UP000003752">
    <property type="component" value="Unassembled WGS sequence"/>
</dbReference>
<gene>
    <name evidence="1" type="ORF">HMPREF0519_1676</name>
</gene>
<dbReference type="EMBL" id="ACGP01000154">
    <property type="protein sequence ID" value="EEI24193.1"/>
    <property type="molecule type" value="Genomic_DNA"/>
</dbReference>
<comment type="caution">
    <text evidence="1">The sequence shown here is derived from an EMBL/GenBank/DDBJ whole genome shotgun (WGS) entry which is preliminary data.</text>
</comment>
<dbReference type="HOGENOM" id="CLU_3311739_0_0_9"/>
<sequence>MYLAITLINATRQKALNMDHYFQTKLTNLYKICGNCVSV</sequence>